<gene>
    <name evidence="8" type="ORF">BI198_03005</name>
</gene>
<dbReference type="PANTHER" id="PTHR23505:SF79">
    <property type="entry name" value="PROTEIN SPINSTER"/>
    <property type="match status" value="1"/>
</dbReference>
<keyword evidence="5 6" id="KW-0472">Membrane</keyword>
<feature type="transmembrane region" description="Helical" evidence="6">
    <location>
        <begin position="83"/>
        <end position="102"/>
    </location>
</feature>
<feature type="transmembrane region" description="Helical" evidence="6">
    <location>
        <begin position="283"/>
        <end position="303"/>
    </location>
</feature>
<dbReference type="CDD" id="cd17328">
    <property type="entry name" value="MFS_spinster_like"/>
    <property type="match status" value="1"/>
</dbReference>
<name>A0A1E7Q9P3_9GAMM</name>
<feature type="transmembrane region" description="Helical" evidence="6">
    <location>
        <begin position="342"/>
        <end position="368"/>
    </location>
</feature>
<dbReference type="InterPro" id="IPR036259">
    <property type="entry name" value="MFS_trans_sf"/>
</dbReference>
<dbReference type="GO" id="GO:0022857">
    <property type="term" value="F:transmembrane transporter activity"/>
    <property type="evidence" value="ECO:0007669"/>
    <property type="project" value="InterPro"/>
</dbReference>
<keyword evidence="4 6" id="KW-1133">Transmembrane helix</keyword>
<dbReference type="STRING" id="1628148.BI198_03005"/>
<feature type="transmembrane region" description="Helical" evidence="6">
    <location>
        <begin position="108"/>
        <end position="129"/>
    </location>
</feature>
<dbReference type="InterPro" id="IPR011701">
    <property type="entry name" value="MFS"/>
</dbReference>
<protein>
    <recommendedName>
        <fullName evidence="7">Major facilitator superfamily (MFS) profile domain-containing protein</fullName>
    </recommendedName>
</protein>
<dbReference type="PANTHER" id="PTHR23505">
    <property type="entry name" value="SPINSTER"/>
    <property type="match status" value="1"/>
</dbReference>
<evidence type="ECO:0000256" key="6">
    <source>
        <dbReference type="SAM" id="Phobius"/>
    </source>
</evidence>
<sequence>MPALVKHENPVYSWYVVIILMLCYALAFIDRQILSLLVDPIKADLGISDTQFGLLQGLAFALFYTFVGLFLANLADKKKRVKIIAIGVAAWSVMTAMCGLSKSFFHMFLARVGVAVGEAALSPAAYSIISDYFPKRKLGKAMSVYTAGVYLGSGLAFLIGGLLIVALPDSLTLPIVGELKNWQLIFISIGLPGLLFALLSLTIREPKRGRYQTATDIKVDKPSSVENEQSITHSLKFFKSKWPMFVQHNIGFAMLTLVGYAFHSWAPSFFIRTMAWSPEKTGMVYGTIAIIASPLGVLCGGILGDWILKRGYNDAFFKVPFYGAIALLLPAGFATLTTDTTLVLTLITLLMFFSSFHGGMAVASLHTITPIQYRAQATAIYLFVINLIGLGLGPVLVAVLTDYVFQDPTAVGKSLSLVSFIIIPIAILLLWRTKAMYNRKYNQK</sequence>
<organism evidence="8 9">
    <name type="scientific">Rheinheimera salexigens</name>
    <dbReference type="NCBI Taxonomy" id="1628148"/>
    <lineage>
        <taxon>Bacteria</taxon>
        <taxon>Pseudomonadati</taxon>
        <taxon>Pseudomonadota</taxon>
        <taxon>Gammaproteobacteria</taxon>
        <taxon>Chromatiales</taxon>
        <taxon>Chromatiaceae</taxon>
        <taxon>Rheinheimera</taxon>
    </lineage>
</organism>
<evidence type="ECO:0000256" key="1">
    <source>
        <dbReference type="ARBA" id="ARBA00004141"/>
    </source>
</evidence>
<dbReference type="AlphaFoldDB" id="A0A1E7Q9P3"/>
<dbReference type="EMBL" id="MKEK01000001">
    <property type="protein sequence ID" value="OEY70912.1"/>
    <property type="molecule type" value="Genomic_DNA"/>
</dbReference>
<feature type="domain" description="Major facilitator superfamily (MFS) profile" evidence="7">
    <location>
        <begin position="16"/>
        <end position="434"/>
    </location>
</feature>
<dbReference type="SUPFAM" id="SSF103473">
    <property type="entry name" value="MFS general substrate transporter"/>
    <property type="match status" value="1"/>
</dbReference>
<reference evidence="9" key="1">
    <citation type="submission" date="2016-09" db="EMBL/GenBank/DDBJ databases">
        <authorList>
            <person name="Wan X."/>
            <person name="Hou S."/>
        </authorList>
    </citation>
    <scope>NUCLEOTIDE SEQUENCE [LARGE SCALE GENOMIC DNA]</scope>
    <source>
        <strain evidence="9">KH87</strain>
    </source>
</reference>
<feature type="transmembrane region" description="Helical" evidence="6">
    <location>
        <begin position="411"/>
        <end position="431"/>
    </location>
</feature>
<evidence type="ECO:0000256" key="4">
    <source>
        <dbReference type="ARBA" id="ARBA00022989"/>
    </source>
</evidence>
<keyword evidence="2" id="KW-0813">Transport</keyword>
<feature type="transmembrane region" description="Helical" evidence="6">
    <location>
        <begin position="245"/>
        <end position="263"/>
    </location>
</feature>
<keyword evidence="9" id="KW-1185">Reference proteome</keyword>
<feature type="transmembrane region" description="Helical" evidence="6">
    <location>
        <begin position="141"/>
        <end position="164"/>
    </location>
</feature>
<dbReference type="InterPro" id="IPR020846">
    <property type="entry name" value="MFS_dom"/>
</dbReference>
<comment type="subcellular location">
    <subcellularLocation>
        <location evidence="1">Membrane</location>
        <topology evidence="1">Multi-pass membrane protein</topology>
    </subcellularLocation>
</comment>
<feature type="transmembrane region" description="Helical" evidence="6">
    <location>
        <begin position="12"/>
        <end position="34"/>
    </location>
</feature>
<proteinExistence type="predicted"/>
<dbReference type="PROSITE" id="PS50850">
    <property type="entry name" value="MFS"/>
    <property type="match status" value="1"/>
</dbReference>
<evidence type="ECO:0000313" key="8">
    <source>
        <dbReference type="EMBL" id="OEY70912.1"/>
    </source>
</evidence>
<accession>A0A1E7Q9P3</accession>
<evidence type="ECO:0000259" key="7">
    <source>
        <dbReference type="PROSITE" id="PS50850"/>
    </source>
</evidence>
<comment type="caution">
    <text evidence="8">The sequence shown here is derived from an EMBL/GenBank/DDBJ whole genome shotgun (WGS) entry which is preliminary data.</text>
</comment>
<evidence type="ECO:0000256" key="5">
    <source>
        <dbReference type="ARBA" id="ARBA00023136"/>
    </source>
</evidence>
<keyword evidence="3 6" id="KW-0812">Transmembrane</keyword>
<dbReference type="Proteomes" id="UP000242258">
    <property type="component" value="Unassembled WGS sequence"/>
</dbReference>
<feature type="transmembrane region" description="Helical" evidence="6">
    <location>
        <begin position="54"/>
        <end position="71"/>
    </location>
</feature>
<dbReference type="InterPro" id="IPR044770">
    <property type="entry name" value="MFS_spinster-like"/>
</dbReference>
<evidence type="ECO:0000313" key="9">
    <source>
        <dbReference type="Proteomes" id="UP000242258"/>
    </source>
</evidence>
<feature type="transmembrane region" description="Helical" evidence="6">
    <location>
        <begin position="380"/>
        <end position="405"/>
    </location>
</feature>
<feature type="transmembrane region" description="Helical" evidence="6">
    <location>
        <begin position="184"/>
        <end position="203"/>
    </location>
</feature>
<evidence type="ECO:0000256" key="3">
    <source>
        <dbReference type="ARBA" id="ARBA00022692"/>
    </source>
</evidence>
<evidence type="ECO:0000256" key="2">
    <source>
        <dbReference type="ARBA" id="ARBA00022448"/>
    </source>
</evidence>
<dbReference type="GO" id="GO:0016020">
    <property type="term" value="C:membrane"/>
    <property type="evidence" value="ECO:0007669"/>
    <property type="project" value="UniProtKB-SubCell"/>
</dbReference>
<dbReference type="Pfam" id="PF07690">
    <property type="entry name" value="MFS_1"/>
    <property type="match status" value="1"/>
</dbReference>
<feature type="transmembrane region" description="Helical" evidence="6">
    <location>
        <begin position="315"/>
        <end position="336"/>
    </location>
</feature>
<dbReference type="Gene3D" id="1.20.1250.20">
    <property type="entry name" value="MFS general substrate transporter like domains"/>
    <property type="match status" value="2"/>
</dbReference>